<keyword evidence="6" id="KW-1185">Reference proteome</keyword>
<feature type="signal peptide" evidence="4">
    <location>
        <begin position="1"/>
        <end position="21"/>
    </location>
</feature>
<protein>
    <submittedName>
        <fullName evidence="5">Ankyrin repeat domain-containing protein</fullName>
    </submittedName>
</protein>
<evidence type="ECO:0000256" key="2">
    <source>
        <dbReference type="ARBA" id="ARBA00023043"/>
    </source>
</evidence>
<keyword evidence="2 3" id="KW-0040">ANK repeat</keyword>
<feature type="repeat" description="ANK" evidence="3">
    <location>
        <begin position="454"/>
        <end position="486"/>
    </location>
</feature>
<evidence type="ECO:0000313" key="5">
    <source>
        <dbReference type="EMBL" id="RRC98610.1"/>
    </source>
</evidence>
<dbReference type="Pfam" id="PF13857">
    <property type="entry name" value="Ank_5"/>
    <property type="match status" value="1"/>
</dbReference>
<dbReference type="PROSITE" id="PS50297">
    <property type="entry name" value="ANK_REP_REGION"/>
    <property type="match status" value="1"/>
</dbReference>
<dbReference type="SUPFAM" id="SSF48403">
    <property type="entry name" value="Ankyrin repeat"/>
    <property type="match status" value="1"/>
</dbReference>
<reference evidence="5 6" key="1">
    <citation type="submission" date="2018-11" db="EMBL/GenBank/DDBJ databases">
        <title>The draft genome sequence of Amphritea balenae JAMM 1525T.</title>
        <authorList>
            <person name="Fang Z."/>
            <person name="Zhang Y."/>
            <person name="Han X."/>
        </authorList>
    </citation>
    <scope>NUCLEOTIDE SEQUENCE [LARGE SCALE GENOMIC DNA]</scope>
    <source>
        <strain evidence="5 6">JAMM 1525</strain>
    </source>
</reference>
<dbReference type="EMBL" id="RQXV01000007">
    <property type="protein sequence ID" value="RRC98610.1"/>
    <property type="molecule type" value="Genomic_DNA"/>
</dbReference>
<evidence type="ECO:0000313" key="6">
    <source>
        <dbReference type="Proteomes" id="UP000267535"/>
    </source>
</evidence>
<dbReference type="Gene3D" id="1.25.40.20">
    <property type="entry name" value="Ankyrin repeat-containing domain"/>
    <property type="match status" value="2"/>
</dbReference>
<evidence type="ECO:0000256" key="1">
    <source>
        <dbReference type="ARBA" id="ARBA00022737"/>
    </source>
</evidence>
<dbReference type="SMART" id="SM00248">
    <property type="entry name" value="ANK"/>
    <property type="match status" value="4"/>
</dbReference>
<sequence>MNIKTLLIGLFMPLISLGIQANDPPTHIVSKAMVKSTLEELDEFVDSSCRRKLRAYLNIEKGYKAFTYAIDDQGNVACRYADDGAGQGVVNEQALSRCVKTKAKKGLDGPCQVILEGQMITGSRDLFFDDPEPLEKTDTADIENELLAEEAFKILGRGCHKVFKVFLKRSDYKSFYYARDSYSKDACGFSGQELSNTIAENVALSECNKDRKRAGVTAQCRLFSYGPEILVDIDEYGIGISEEDFLANIDKGNTERIAFYLELGMDVNTATAEGVTSLLAAALSGDRDLYFEAISRGARTDIEYQGGTTLLMAAVKGKDVTIIRDVLRLTKDINQRNEAGISALYVAVGTLQNYVISVLLNSGANSSVLDPNEKPVLPIEFMGQKIGPDTFLEKYTISNAFKKNDIEGLEQFYTHDQDLTSQLDGSYINLESIRQDTLEWLLTHGMSANLRDSDGDPLLHLAIKTGDLHKVRMLLENGADKALTDSKGNTALQLPADYSIRAQLM</sequence>
<evidence type="ECO:0000256" key="3">
    <source>
        <dbReference type="PROSITE-ProRule" id="PRU00023"/>
    </source>
</evidence>
<keyword evidence="4" id="KW-0732">Signal</keyword>
<dbReference type="PANTHER" id="PTHR24198:SF165">
    <property type="entry name" value="ANKYRIN REPEAT-CONTAINING PROTEIN-RELATED"/>
    <property type="match status" value="1"/>
</dbReference>
<organism evidence="5 6">
    <name type="scientific">Amphritea balenae</name>
    <dbReference type="NCBI Taxonomy" id="452629"/>
    <lineage>
        <taxon>Bacteria</taxon>
        <taxon>Pseudomonadati</taxon>
        <taxon>Pseudomonadota</taxon>
        <taxon>Gammaproteobacteria</taxon>
        <taxon>Oceanospirillales</taxon>
        <taxon>Oceanospirillaceae</taxon>
        <taxon>Amphritea</taxon>
    </lineage>
</organism>
<dbReference type="RefSeq" id="WP_124926671.1">
    <property type="nucleotide sequence ID" value="NZ_BMOH01000002.1"/>
</dbReference>
<keyword evidence="1" id="KW-0677">Repeat</keyword>
<gene>
    <name evidence="5" type="ORF">EHS89_13445</name>
</gene>
<feature type="chain" id="PRO_5017924372" evidence="4">
    <location>
        <begin position="22"/>
        <end position="505"/>
    </location>
</feature>
<proteinExistence type="predicted"/>
<dbReference type="PROSITE" id="PS50088">
    <property type="entry name" value="ANK_REPEAT"/>
    <property type="match status" value="2"/>
</dbReference>
<dbReference type="Proteomes" id="UP000267535">
    <property type="component" value="Unassembled WGS sequence"/>
</dbReference>
<evidence type="ECO:0000256" key="4">
    <source>
        <dbReference type="SAM" id="SignalP"/>
    </source>
</evidence>
<dbReference type="InterPro" id="IPR036770">
    <property type="entry name" value="Ankyrin_rpt-contain_sf"/>
</dbReference>
<name>A0A3P1SNH5_9GAMM</name>
<accession>A0A3P1SNH5</accession>
<dbReference type="OrthoDB" id="6147687at2"/>
<dbReference type="InterPro" id="IPR002110">
    <property type="entry name" value="Ankyrin_rpt"/>
</dbReference>
<dbReference type="PANTHER" id="PTHR24198">
    <property type="entry name" value="ANKYRIN REPEAT AND PROTEIN KINASE DOMAIN-CONTAINING PROTEIN"/>
    <property type="match status" value="1"/>
</dbReference>
<feature type="repeat" description="ANK" evidence="3">
    <location>
        <begin position="339"/>
        <end position="371"/>
    </location>
</feature>
<comment type="caution">
    <text evidence="5">The sequence shown here is derived from an EMBL/GenBank/DDBJ whole genome shotgun (WGS) entry which is preliminary data.</text>
</comment>
<dbReference type="AlphaFoldDB" id="A0A3P1SNH5"/>